<comment type="caution">
    <text evidence="2">The sequence shown here is derived from an EMBL/GenBank/DDBJ whole genome shotgun (WGS) entry which is preliminary data.</text>
</comment>
<evidence type="ECO:0000313" key="2">
    <source>
        <dbReference type="EMBL" id="MEQ2197763.1"/>
    </source>
</evidence>
<evidence type="ECO:0000313" key="3">
    <source>
        <dbReference type="Proteomes" id="UP001434883"/>
    </source>
</evidence>
<dbReference type="Proteomes" id="UP001434883">
    <property type="component" value="Unassembled WGS sequence"/>
</dbReference>
<keyword evidence="3" id="KW-1185">Reference proteome</keyword>
<reference evidence="2 3" key="1">
    <citation type="submission" date="2021-06" db="EMBL/GenBank/DDBJ databases">
        <authorList>
            <person name="Palmer J.M."/>
        </authorList>
    </citation>
    <scope>NUCLEOTIDE SEQUENCE [LARGE SCALE GENOMIC DNA]</scope>
    <source>
        <strain evidence="2 3">XC_2019</strain>
        <tissue evidence="2">Muscle</tissue>
    </source>
</reference>
<organism evidence="2 3">
    <name type="scientific">Xenoophorus captivus</name>
    <dbReference type="NCBI Taxonomy" id="1517983"/>
    <lineage>
        <taxon>Eukaryota</taxon>
        <taxon>Metazoa</taxon>
        <taxon>Chordata</taxon>
        <taxon>Craniata</taxon>
        <taxon>Vertebrata</taxon>
        <taxon>Euteleostomi</taxon>
        <taxon>Actinopterygii</taxon>
        <taxon>Neopterygii</taxon>
        <taxon>Teleostei</taxon>
        <taxon>Neoteleostei</taxon>
        <taxon>Acanthomorphata</taxon>
        <taxon>Ovalentaria</taxon>
        <taxon>Atherinomorphae</taxon>
        <taxon>Cyprinodontiformes</taxon>
        <taxon>Goodeidae</taxon>
        <taxon>Xenoophorus</taxon>
    </lineage>
</organism>
<feature type="region of interest" description="Disordered" evidence="1">
    <location>
        <begin position="1"/>
        <end position="20"/>
    </location>
</feature>
<evidence type="ECO:0000256" key="1">
    <source>
        <dbReference type="SAM" id="MobiDB-lite"/>
    </source>
</evidence>
<accession>A0ABV0QPK8</accession>
<gene>
    <name evidence="2" type="ORF">XENOCAPTIV_002937</name>
</gene>
<proteinExistence type="predicted"/>
<sequence length="104" mass="11405">MPASSPAVATGRADSRSMFPLHPNPAGPNAECLQHVGSVLLTHCKSQWRPPESDELTNIKSTPNTSGMGACQGFFFFFLFIRFATDLVSSSFTYWSYTVNVINN</sequence>
<dbReference type="EMBL" id="JAHRIN010018106">
    <property type="protein sequence ID" value="MEQ2197763.1"/>
    <property type="molecule type" value="Genomic_DNA"/>
</dbReference>
<protein>
    <submittedName>
        <fullName evidence="2">Uncharacterized protein</fullName>
    </submittedName>
</protein>
<name>A0ABV0QPK8_9TELE</name>